<keyword evidence="7" id="KW-1185">Reference proteome</keyword>
<comment type="caution">
    <text evidence="6">The sequence shown here is derived from an EMBL/GenBank/DDBJ whole genome shotgun (WGS) entry which is preliminary data.</text>
</comment>
<protein>
    <recommendedName>
        <fullName evidence="8">Rapid ALkalinization Factor</fullName>
    </recommendedName>
</protein>
<dbReference type="EMBL" id="JAINDJ010000005">
    <property type="protein sequence ID" value="KAG9446040.1"/>
    <property type="molecule type" value="Genomic_DNA"/>
</dbReference>
<sequence>MEKPIFSMKPAIIALVALLLFQNHPVFCSPTHVAEPRSWMSSGGVEVSRRGCLMGEGCVWEAEMEMEMDSEINRRVLMAQKRYISYGSLERDKVPCSTPGAPYYNCHGHAGRVGYNRGCEVITARTRVKVSSFVFPFLRPNSIAALDLSLLANKRAWVGQPEQEKSFYETMNRKQELV</sequence>
<dbReference type="Proteomes" id="UP000825729">
    <property type="component" value="Unassembled WGS sequence"/>
</dbReference>
<evidence type="ECO:0000256" key="4">
    <source>
        <dbReference type="ARBA" id="ARBA00023157"/>
    </source>
</evidence>
<dbReference type="GO" id="GO:0005179">
    <property type="term" value="F:hormone activity"/>
    <property type="evidence" value="ECO:0007669"/>
    <property type="project" value="UniProtKB-KW"/>
</dbReference>
<dbReference type="GO" id="GO:0009506">
    <property type="term" value="C:plasmodesma"/>
    <property type="evidence" value="ECO:0007669"/>
    <property type="project" value="TreeGrafter"/>
</dbReference>
<evidence type="ECO:0000256" key="1">
    <source>
        <dbReference type="ARBA" id="ARBA00009178"/>
    </source>
</evidence>
<evidence type="ECO:0000256" key="5">
    <source>
        <dbReference type="SAM" id="SignalP"/>
    </source>
</evidence>
<evidence type="ECO:0000313" key="6">
    <source>
        <dbReference type="EMBL" id="KAG9446040.1"/>
    </source>
</evidence>
<dbReference type="PANTHER" id="PTHR33136:SF36">
    <property type="entry name" value="PROTEIN RALF-LIKE 31"/>
    <property type="match status" value="1"/>
</dbReference>
<dbReference type="PANTHER" id="PTHR33136">
    <property type="entry name" value="RAPID ALKALINIZATION FACTOR-LIKE"/>
    <property type="match status" value="1"/>
</dbReference>
<accession>A0AAV7EB17</accession>
<proteinExistence type="inferred from homology"/>
<keyword evidence="4" id="KW-1015">Disulfide bond</keyword>
<dbReference type="GO" id="GO:0019722">
    <property type="term" value="P:calcium-mediated signaling"/>
    <property type="evidence" value="ECO:0007669"/>
    <property type="project" value="TreeGrafter"/>
</dbReference>
<gene>
    <name evidence="6" type="ORF">H6P81_012168</name>
</gene>
<keyword evidence="3 5" id="KW-0732">Signal</keyword>
<feature type="chain" id="PRO_5043854601" description="Rapid ALkalinization Factor" evidence="5">
    <location>
        <begin position="29"/>
        <end position="178"/>
    </location>
</feature>
<feature type="signal peptide" evidence="5">
    <location>
        <begin position="1"/>
        <end position="28"/>
    </location>
</feature>
<evidence type="ECO:0000256" key="2">
    <source>
        <dbReference type="ARBA" id="ARBA00022702"/>
    </source>
</evidence>
<evidence type="ECO:0008006" key="8">
    <source>
        <dbReference type="Google" id="ProtNLM"/>
    </source>
</evidence>
<dbReference type="Pfam" id="PF05498">
    <property type="entry name" value="RALF"/>
    <property type="match status" value="1"/>
</dbReference>
<organism evidence="6 7">
    <name type="scientific">Aristolochia fimbriata</name>
    <name type="common">White veined hardy Dutchman's pipe vine</name>
    <dbReference type="NCBI Taxonomy" id="158543"/>
    <lineage>
        <taxon>Eukaryota</taxon>
        <taxon>Viridiplantae</taxon>
        <taxon>Streptophyta</taxon>
        <taxon>Embryophyta</taxon>
        <taxon>Tracheophyta</taxon>
        <taxon>Spermatophyta</taxon>
        <taxon>Magnoliopsida</taxon>
        <taxon>Magnoliidae</taxon>
        <taxon>Piperales</taxon>
        <taxon>Aristolochiaceae</taxon>
        <taxon>Aristolochia</taxon>
    </lineage>
</organism>
<evidence type="ECO:0000256" key="3">
    <source>
        <dbReference type="ARBA" id="ARBA00022729"/>
    </source>
</evidence>
<dbReference type="AlphaFoldDB" id="A0AAV7EB17"/>
<reference evidence="6 7" key="1">
    <citation type="submission" date="2021-07" db="EMBL/GenBank/DDBJ databases">
        <title>The Aristolochia fimbriata genome: insights into angiosperm evolution, floral development and chemical biosynthesis.</title>
        <authorList>
            <person name="Jiao Y."/>
        </authorList>
    </citation>
    <scope>NUCLEOTIDE SEQUENCE [LARGE SCALE GENOMIC DNA]</scope>
    <source>
        <strain evidence="6">IBCAS-2021</strain>
        <tissue evidence="6">Leaf</tissue>
    </source>
</reference>
<name>A0AAV7EB17_ARIFI</name>
<keyword evidence="2" id="KW-0372">Hormone</keyword>
<dbReference type="InterPro" id="IPR008801">
    <property type="entry name" value="RALF"/>
</dbReference>
<evidence type="ECO:0000313" key="7">
    <source>
        <dbReference type="Proteomes" id="UP000825729"/>
    </source>
</evidence>
<comment type="similarity">
    <text evidence="1">Belongs to the plant rapid alkalinization factor (RALF) family.</text>
</comment>